<dbReference type="RefSeq" id="WP_074747657.1">
    <property type="nucleotide sequence ID" value="NZ_FOCT01000010.1"/>
</dbReference>
<dbReference type="Proteomes" id="UP000183898">
    <property type="component" value="Unassembled WGS sequence"/>
</dbReference>
<evidence type="ECO:0000313" key="2">
    <source>
        <dbReference type="EMBL" id="SEO05210.1"/>
    </source>
</evidence>
<sequence>MEVAGRKDRQQGIAVPEMHKPTGRSLLDKDPLARVFVYPPPAFYTWIQGMKIFRAATRLNFTGTVVSACMSLIDLL</sequence>
<gene>
    <name evidence="2" type="ORF">SAMN05216404_110124</name>
</gene>
<feature type="region of interest" description="Disordered" evidence="1">
    <location>
        <begin position="1"/>
        <end position="25"/>
    </location>
</feature>
<dbReference type="EMBL" id="FOCT01000010">
    <property type="protein sequence ID" value="SEO05210.1"/>
    <property type="molecule type" value="Genomic_DNA"/>
</dbReference>
<organism evidence="2 3">
    <name type="scientific">Nitrosospira multiformis</name>
    <dbReference type="NCBI Taxonomy" id="1231"/>
    <lineage>
        <taxon>Bacteria</taxon>
        <taxon>Pseudomonadati</taxon>
        <taxon>Pseudomonadota</taxon>
        <taxon>Betaproteobacteria</taxon>
        <taxon>Nitrosomonadales</taxon>
        <taxon>Nitrosomonadaceae</taxon>
        <taxon>Nitrosospira</taxon>
    </lineage>
</organism>
<proteinExistence type="predicted"/>
<evidence type="ECO:0000256" key="1">
    <source>
        <dbReference type="SAM" id="MobiDB-lite"/>
    </source>
</evidence>
<protein>
    <submittedName>
        <fullName evidence="2">Uncharacterized protein</fullName>
    </submittedName>
</protein>
<reference evidence="2 3" key="1">
    <citation type="submission" date="2016-10" db="EMBL/GenBank/DDBJ databases">
        <authorList>
            <person name="de Groot N.N."/>
        </authorList>
    </citation>
    <scope>NUCLEOTIDE SEQUENCE [LARGE SCALE GENOMIC DNA]</scope>
    <source>
        <strain evidence="2 3">Nl18</strain>
    </source>
</reference>
<evidence type="ECO:0000313" key="3">
    <source>
        <dbReference type="Proteomes" id="UP000183898"/>
    </source>
</evidence>
<feature type="compositionally biased region" description="Basic and acidic residues" evidence="1">
    <location>
        <begin position="1"/>
        <end position="10"/>
    </location>
</feature>
<dbReference type="AlphaFoldDB" id="A0A1H8LJ69"/>
<name>A0A1H8LJ69_9PROT</name>
<accession>A0A1H8LJ69</accession>